<dbReference type="PANTHER" id="PTHR33674">
    <property type="entry name" value="METHIONINE-S-OXIDE REDUCTASE"/>
    <property type="match status" value="1"/>
</dbReference>
<organism evidence="1 2">
    <name type="scientific">Ensete ventricosum</name>
    <name type="common">Abyssinian banana</name>
    <name type="synonym">Musa ensete</name>
    <dbReference type="NCBI Taxonomy" id="4639"/>
    <lineage>
        <taxon>Eukaryota</taxon>
        <taxon>Viridiplantae</taxon>
        <taxon>Streptophyta</taxon>
        <taxon>Embryophyta</taxon>
        <taxon>Tracheophyta</taxon>
        <taxon>Spermatophyta</taxon>
        <taxon>Magnoliopsida</taxon>
        <taxon>Liliopsida</taxon>
        <taxon>Zingiberales</taxon>
        <taxon>Musaceae</taxon>
        <taxon>Ensete</taxon>
    </lineage>
</organism>
<dbReference type="InterPro" id="IPR011057">
    <property type="entry name" value="Mss4-like_sf"/>
</dbReference>
<gene>
    <name evidence="1" type="ORF">B296_00056396</name>
</gene>
<dbReference type="SUPFAM" id="SSF51316">
    <property type="entry name" value="Mss4-like"/>
    <property type="match status" value="1"/>
</dbReference>
<comment type="caution">
    <text evidence="1">The sequence shown here is derived from an EMBL/GenBank/DDBJ whole genome shotgun (WGS) entry which is preliminary data.</text>
</comment>
<sequence length="201" mass="22718">MTRTDGGFQPSRCPRIGRSVVAREDESGAVQVKVVVTKKQLKQMVAVMGQERSAGAAGHRLAASPSMEQVLHSLRLRRRHMKRGEKGQYLNLSAAHLYPADAHFEAGNKGTFSFSWVDDARLQFAKEDRIKPFFETPNYWGIQRKRTRLLCDTCGHLLGHVYDDGPPMMRGHGQLGFAHSHTIPRAPRYRFKIKALNISYC</sequence>
<protein>
    <submittedName>
        <fullName evidence="1">Uncharacterized protein</fullName>
    </submittedName>
</protein>
<reference evidence="1 2" key="1">
    <citation type="journal article" date="2014" name="Agronomy (Basel)">
        <title>A Draft Genome Sequence for Ensete ventricosum, the Drought-Tolerant Tree Against Hunger.</title>
        <authorList>
            <person name="Harrison J."/>
            <person name="Moore K.A."/>
            <person name="Paszkiewicz K."/>
            <person name="Jones T."/>
            <person name="Grant M."/>
            <person name="Ambacheew D."/>
            <person name="Muzemil S."/>
            <person name="Studholme D.J."/>
        </authorList>
    </citation>
    <scope>NUCLEOTIDE SEQUENCE [LARGE SCALE GENOMIC DNA]</scope>
</reference>
<accession>A0A426XVZ0</accession>
<proteinExistence type="predicted"/>
<dbReference type="EMBL" id="AMZH03017119">
    <property type="protein sequence ID" value="RRT43471.1"/>
    <property type="molecule type" value="Genomic_DNA"/>
</dbReference>
<dbReference type="PANTHER" id="PTHR33674:SF5">
    <property type="entry name" value="METHIONINE-S-OXIDE REDUCTASE"/>
    <property type="match status" value="1"/>
</dbReference>
<dbReference type="Gene3D" id="2.170.150.20">
    <property type="entry name" value="Peptide methionine sulfoxide reductase"/>
    <property type="match status" value="1"/>
</dbReference>
<dbReference type="Pfam" id="PF24046">
    <property type="entry name" value="At4g08330"/>
    <property type="match status" value="1"/>
</dbReference>
<name>A0A426XVZ0_ENSVE</name>
<evidence type="ECO:0000313" key="1">
    <source>
        <dbReference type="EMBL" id="RRT43471.1"/>
    </source>
</evidence>
<dbReference type="AlphaFoldDB" id="A0A426XVZ0"/>
<evidence type="ECO:0000313" key="2">
    <source>
        <dbReference type="Proteomes" id="UP000287651"/>
    </source>
</evidence>
<dbReference type="Proteomes" id="UP000287651">
    <property type="component" value="Unassembled WGS sequence"/>
</dbReference>
<dbReference type="InterPro" id="IPR045282">
    <property type="entry name" value="At4g08330-like"/>
</dbReference>